<keyword evidence="1" id="KW-0812">Transmembrane</keyword>
<evidence type="ECO:0000313" key="2">
    <source>
        <dbReference type="EMBL" id="KAK8550681.1"/>
    </source>
</evidence>
<gene>
    <name evidence="2" type="ORF">V6N12_039377</name>
</gene>
<proteinExistence type="predicted"/>
<organism evidence="2 3">
    <name type="scientific">Hibiscus sabdariffa</name>
    <name type="common">roselle</name>
    <dbReference type="NCBI Taxonomy" id="183260"/>
    <lineage>
        <taxon>Eukaryota</taxon>
        <taxon>Viridiplantae</taxon>
        <taxon>Streptophyta</taxon>
        <taxon>Embryophyta</taxon>
        <taxon>Tracheophyta</taxon>
        <taxon>Spermatophyta</taxon>
        <taxon>Magnoliopsida</taxon>
        <taxon>eudicotyledons</taxon>
        <taxon>Gunneridae</taxon>
        <taxon>Pentapetalae</taxon>
        <taxon>rosids</taxon>
        <taxon>malvids</taxon>
        <taxon>Malvales</taxon>
        <taxon>Malvaceae</taxon>
        <taxon>Malvoideae</taxon>
        <taxon>Hibiscus</taxon>
    </lineage>
</organism>
<accession>A0ABR2E0J5</accession>
<keyword evidence="3" id="KW-1185">Reference proteome</keyword>
<dbReference type="EMBL" id="JBBPBM010000020">
    <property type="protein sequence ID" value="KAK8550681.1"/>
    <property type="molecule type" value="Genomic_DNA"/>
</dbReference>
<protein>
    <submittedName>
        <fullName evidence="2">Uncharacterized protein</fullName>
    </submittedName>
</protein>
<keyword evidence="1" id="KW-0472">Membrane</keyword>
<evidence type="ECO:0000313" key="3">
    <source>
        <dbReference type="Proteomes" id="UP001472677"/>
    </source>
</evidence>
<comment type="caution">
    <text evidence="2">The sequence shown here is derived from an EMBL/GenBank/DDBJ whole genome shotgun (WGS) entry which is preliminary data.</text>
</comment>
<name>A0ABR2E0J5_9ROSI</name>
<feature type="transmembrane region" description="Helical" evidence="1">
    <location>
        <begin position="17"/>
        <end position="38"/>
    </location>
</feature>
<sequence length="94" mass="10411">METMVVGGDGRLRTTTFWGLLLVGIGSLLLPGFLFAAFMSKLLPPSNYPLIAAIRNDSILNLEQKSRHSVLWITNVGKVRLTSGGQWPLTLRMR</sequence>
<dbReference type="Proteomes" id="UP001472677">
    <property type="component" value="Unassembled WGS sequence"/>
</dbReference>
<keyword evidence="1" id="KW-1133">Transmembrane helix</keyword>
<reference evidence="2 3" key="1">
    <citation type="journal article" date="2024" name="G3 (Bethesda)">
        <title>Genome assembly of Hibiscus sabdariffa L. provides insights into metabolisms of medicinal natural products.</title>
        <authorList>
            <person name="Kim T."/>
        </authorList>
    </citation>
    <scope>NUCLEOTIDE SEQUENCE [LARGE SCALE GENOMIC DNA]</scope>
    <source>
        <strain evidence="2">TK-2024</strain>
        <tissue evidence="2">Old leaves</tissue>
    </source>
</reference>
<evidence type="ECO:0000256" key="1">
    <source>
        <dbReference type="SAM" id="Phobius"/>
    </source>
</evidence>